<dbReference type="SUPFAM" id="SSF56300">
    <property type="entry name" value="Metallo-dependent phosphatases"/>
    <property type="match status" value="1"/>
</dbReference>
<dbReference type="OrthoDB" id="411211at2759"/>
<gene>
    <name evidence="3" type="primary">LOC116196977</name>
</gene>
<proteinExistence type="predicted"/>
<accession>A0A6P8CFJ2</accession>
<evidence type="ECO:0000313" key="2">
    <source>
        <dbReference type="Proteomes" id="UP000515151"/>
    </source>
</evidence>
<evidence type="ECO:0000256" key="1">
    <source>
        <dbReference type="SAM" id="SignalP"/>
    </source>
</evidence>
<keyword evidence="2" id="KW-1185">Reference proteome</keyword>
<evidence type="ECO:0000313" key="3">
    <source>
        <dbReference type="RefSeq" id="XP_031382812.1"/>
    </source>
</evidence>
<dbReference type="InterPro" id="IPR029052">
    <property type="entry name" value="Metallo-depent_PP-like"/>
</dbReference>
<dbReference type="PANTHER" id="PTHR32254:SF5">
    <property type="entry name" value="CALCINEURIN-LIKE METALLO-PHOSPHOESTERASE SUPERFAMILY PROTEIN"/>
    <property type="match status" value="1"/>
</dbReference>
<feature type="signal peptide" evidence="1">
    <location>
        <begin position="1"/>
        <end position="27"/>
    </location>
</feature>
<keyword evidence="1" id="KW-0732">Signal</keyword>
<feature type="chain" id="PRO_5028206841" evidence="1">
    <location>
        <begin position="28"/>
        <end position="304"/>
    </location>
</feature>
<dbReference type="GeneID" id="116196977"/>
<dbReference type="RefSeq" id="XP_031382812.1">
    <property type="nucleotide sequence ID" value="XM_031526952.1"/>
</dbReference>
<sequence>MERPSWVCTVFTQLFLCVALYVALNLGQPRNLGSNRQPAGSGRIRGGANVVLDFHFVTVRGGGFRPPLQQARLLKLMEKVSKTFNAKFVINISELGEDDPLMQNGTQNLAMLKVPWYTTAKASNGSKGCFHEQIKLPFGKTLDIIGIDTYLSVDPESMGSSNVLGDEQHRWITRTLEAIRGDWSIVVGFHPLISCNENKEQAEENRDPIHLHDLLAKFGVNMYLSGLDCTCSNCQGGLAYFENPSLASKKQEAASSYGRSSILSREVVLLLHRVTRLKIVTYFVNVDGEIVHRTILRQQGKEVM</sequence>
<reference evidence="3" key="2">
    <citation type="submission" date="2025-08" db="UniProtKB">
        <authorList>
            <consortium name="RefSeq"/>
        </authorList>
    </citation>
    <scope>IDENTIFICATION</scope>
    <source>
        <tissue evidence="3">Leaf</tissue>
    </source>
</reference>
<organism evidence="2 3">
    <name type="scientific">Punica granatum</name>
    <name type="common">Pomegranate</name>
    <dbReference type="NCBI Taxonomy" id="22663"/>
    <lineage>
        <taxon>Eukaryota</taxon>
        <taxon>Viridiplantae</taxon>
        <taxon>Streptophyta</taxon>
        <taxon>Embryophyta</taxon>
        <taxon>Tracheophyta</taxon>
        <taxon>Spermatophyta</taxon>
        <taxon>Magnoliopsida</taxon>
        <taxon>eudicotyledons</taxon>
        <taxon>Gunneridae</taxon>
        <taxon>Pentapetalae</taxon>
        <taxon>rosids</taxon>
        <taxon>malvids</taxon>
        <taxon>Myrtales</taxon>
        <taxon>Lythraceae</taxon>
        <taxon>Punica</taxon>
    </lineage>
</organism>
<dbReference type="PANTHER" id="PTHR32254">
    <property type="entry name" value="EXPRESSED PROTEIN"/>
    <property type="match status" value="1"/>
</dbReference>
<reference evidence="2" key="1">
    <citation type="journal article" date="2020" name="Plant Biotechnol. J.">
        <title>The pomegranate (Punica granatum L.) draft genome dissects genetic divergence between soft- and hard-seeded cultivars.</title>
        <authorList>
            <person name="Luo X."/>
            <person name="Li H."/>
            <person name="Wu Z."/>
            <person name="Yao W."/>
            <person name="Zhao P."/>
            <person name="Cao D."/>
            <person name="Yu H."/>
            <person name="Li K."/>
            <person name="Poudel K."/>
            <person name="Zhao D."/>
            <person name="Zhang F."/>
            <person name="Xia X."/>
            <person name="Chen L."/>
            <person name="Wang Q."/>
            <person name="Jing D."/>
            <person name="Cao S."/>
        </authorList>
    </citation>
    <scope>NUCLEOTIDE SEQUENCE [LARGE SCALE GENOMIC DNA]</scope>
    <source>
        <strain evidence="2">cv. Tunisia</strain>
    </source>
</reference>
<dbReference type="Gene3D" id="3.60.21.10">
    <property type="match status" value="1"/>
</dbReference>
<protein>
    <submittedName>
        <fullName evidence="3">Uncharacterized protein LOC116196977 isoform X1</fullName>
    </submittedName>
</protein>
<dbReference type="Proteomes" id="UP000515151">
    <property type="component" value="Chromosome 2"/>
</dbReference>
<name>A0A6P8CFJ2_PUNGR</name>
<dbReference type="AlphaFoldDB" id="A0A6P8CFJ2"/>